<dbReference type="Proteomes" id="UP000244915">
    <property type="component" value="Chromosome 1"/>
</dbReference>
<accession>A0A2U8HCC6</accession>
<dbReference type="OrthoDB" id="7861542at2"/>
<dbReference type="InterPro" id="IPR007077">
    <property type="entry name" value="TfoX_C"/>
</dbReference>
<sequence length="116" mass="12876">MSGTPISSIRNLGPAVESACRRAGIADAETLRALGADETYRRLLAHGTRPHFIGFYVLHMALQGRPWNDARGKEKEELRSRFDALVAERKGNAPLDGIEKILDEIGVIDPSRRPRK</sequence>
<feature type="domain" description="TfoX C-terminal" evidence="1">
    <location>
        <begin position="6"/>
        <end position="80"/>
    </location>
</feature>
<evidence type="ECO:0000313" key="3">
    <source>
        <dbReference type="Proteomes" id="UP000244915"/>
    </source>
</evidence>
<proteinExistence type="predicted"/>
<dbReference type="RefSeq" id="WP_108965211.1">
    <property type="nucleotide sequence ID" value="NZ_CP022189.1"/>
</dbReference>
<reference evidence="2 3" key="1">
    <citation type="submission" date="2017-06" db="EMBL/GenBank/DDBJ databases">
        <title>Yangia sp. YSBP01 complete genome sequence.</title>
        <authorList>
            <person name="Woo J.-H."/>
            <person name="Kim H.-S."/>
        </authorList>
    </citation>
    <scope>NUCLEOTIDE SEQUENCE [LARGE SCALE GENOMIC DNA]</scope>
    <source>
        <strain evidence="2 3">YSBP01</strain>
    </source>
</reference>
<evidence type="ECO:0000259" key="1">
    <source>
        <dbReference type="Pfam" id="PF04994"/>
    </source>
</evidence>
<dbReference type="Pfam" id="PF04994">
    <property type="entry name" value="TfoX_C"/>
    <property type="match status" value="1"/>
</dbReference>
<dbReference type="AlphaFoldDB" id="A0A2U8HCC6"/>
<organism evidence="2 3">
    <name type="scientific">Alloyangia pacifica</name>
    <dbReference type="NCBI Taxonomy" id="311180"/>
    <lineage>
        <taxon>Bacteria</taxon>
        <taxon>Pseudomonadati</taxon>
        <taxon>Pseudomonadota</taxon>
        <taxon>Alphaproteobacteria</taxon>
        <taxon>Rhodobacterales</taxon>
        <taxon>Roseobacteraceae</taxon>
        <taxon>Alloyangia</taxon>
    </lineage>
</organism>
<dbReference type="KEGG" id="ypac:CEW88_06395"/>
<evidence type="ECO:0000313" key="2">
    <source>
        <dbReference type="EMBL" id="AWI83330.1"/>
    </source>
</evidence>
<name>A0A2U8HCC6_9RHOB</name>
<protein>
    <submittedName>
        <fullName evidence="2">Competence protein TfoX</fullName>
    </submittedName>
</protein>
<dbReference type="Gene3D" id="1.10.150.20">
    <property type="entry name" value="5' to 3' exonuclease, C-terminal subdomain"/>
    <property type="match status" value="1"/>
</dbReference>
<gene>
    <name evidence="2" type="ORF">CEW88_06395</name>
</gene>
<dbReference type="EMBL" id="CP022189">
    <property type="protein sequence ID" value="AWI83330.1"/>
    <property type="molecule type" value="Genomic_DNA"/>
</dbReference>